<dbReference type="InterPro" id="IPR036875">
    <property type="entry name" value="Znf_CCHC_sf"/>
</dbReference>
<dbReference type="InterPro" id="IPR010666">
    <property type="entry name" value="Znf_GRF"/>
</dbReference>
<feature type="region of interest" description="Disordered" evidence="5">
    <location>
        <begin position="1"/>
        <end position="43"/>
    </location>
</feature>
<dbReference type="SMART" id="SM00343">
    <property type="entry name" value="ZnF_C2HC"/>
    <property type="match status" value="1"/>
</dbReference>
<name>A0ABP0RUM8_9DINO</name>
<evidence type="ECO:0000313" key="9">
    <source>
        <dbReference type="Proteomes" id="UP001642464"/>
    </source>
</evidence>
<sequence length="953" mass="106448">MSGDEGGRREERRFAAASTAAARTDYIPRDRDPPPTYDGENPETTFRQFEKQVQLWLFETEVPETKRGVKLLRQLTGVAATAVDDMEVSEIVHEQGVKNIMQKLREYFTPHLEVSLPRAFETAVYGTPKQTKETFAEYAKRMERAFTNLAKEGVDLPADARGYILYRQASLTEAQDQKLLTWTQGKYSRVEVTSALRRLDKVVRDKAKSSFQVEGTYLTEDSMGDPYNGEEIYYTIPDEDDENFVYIAEGDLDHVLEESEVMEALASYQEVRQQLKYQRLNRGYFPGKGKGKPNYPAKGKDKGGGKRKIHIEQLKLRTRCRRCGQVGHWEKECQTKPKDDNRAFFVRIEEENAAAAESGTHFWFQQETSGRQAKDGTDVVFDDAERSDVGAYMERQPGAITFCGISTQPHHGVVDTAAEGGLAGTGPLKNIEVELARRALKVRWIPKKSQAKGVGGAATVEGTVLIPIGIAGVNGILECTVVQGDVPLLLPVRMLRALESLIDLKRGTMTLQSHGRIVDLHQLPRAVRNSSQRPTSSHQLPMSALLAKAKQLVGVQPTQDAVPMEVHPKVYNSKVPIRNWRVIMDKIAVILILAAMQDATEAWCLELGSQRLGPSSADSLEDYYSEVIRTAKTLAPLKSKEAPRTAISACTHPKNQLRGGGNGSASYIVCRQCHSRWAHNQKAADIRKLLKQGPLSIAQGVTIPTTPSAPSTPPRATMTMPMSPPMGTGAMEAHGIYQQLIPYSPGSPSQEQIAQLQESIKSQMEGQAAFLMHQMRNEQAASVIKMSEMNMTQMHQFSEEMKKAAQASREQELRQEKLLQMLVQMKEEQAKADPAASSRAMPPPAAIPVCKCGKPAERLQVKKEESPRKGRWFWKCMQRQCDYFEWEMEEVDLLSETTKTAGSKNPRRSKSPRRDLRSSGPIPPTLLTAVPRDSWTRVTGRESVINVDQEEEL</sequence>
<dbReference type="InterPro" id="IPR001878">
    <property type="entry name" value="Znf_CCHC"/>
</dbReference>
<feature type="region of interest" description="Disordered" evidence="5">
    <location>
        <begin position="287"/>
        <end position="307"/>
    </location>
</feature>
<evidence type="ECO:0000256" key="2">
    <source>
        <dbReference type="ARBA" id="ARBA00022771"/>
    </source>
</evidence>
<evidence type="ECO:0000313" key="8">
    <source>
        <dbReference type="EMBL" id="CAK9103120.1"/>
    </source>
</evidence>
<evidence type="ECO:0000256" key="1">
    <source>
        <dbReference type="ARBA" id="ARBA00022723"/>
    </source>
</evidence>
<comment type="caution">
    <text evidence="8">The sequence shown here is derived from an EMBL/GenBank/DDBJ whole genome shotgun (WGS) entry which is preliminary data.</text>
</comment>
<accession>A0ABP0RUM8</accession>
<dbReference type="SUPFAM" id="SSF57756">
    <property type="entry name" value="Retrovirus zinc finger-like domains"/>
    <property type="match status" value="1"/>
</dbReference>
<feature type="domain" description="CCHC-type" evidence="6">
    <location>
        <begin position="319"/>
        <end position="333"/>
    </location>
</feature>
<gene>
    <name evidence="8" type="ORF">SCF082_LOCUS48171</name>
</gene>
<feature type="domain" description="GRF-type" evidence="7">
    <location>
        <begin position="850"/>
        <end position="890"/>
    </location>
</feature>
<feature type="compositionally biased region" description="Basic and acidic residues" evidence="5">
    <location>
        <begin position="298"/>
        <end position="307"/>
    </location>
</feature>
<organism evidence="8 9">
    <name type="scientific">Durusdinium trenchii</name>
    <dbReference type="NCBI Taxonomy" id="1381693"/>
    <lineage>
        <taxon>Eukaryota</taxon>
        <taxon>Sar</taxon>
        <taxon>Alveolata</taxon>
        <taxon>Dinophyceae</taxon>
        <taxon>Suessiales</taxon>
        <taxon>Symbiodiniaceae</taxon>
        <taxon>Durusdinium</taxon>
    </lineage>
</organism>
<proteinExistence type="predicted"/>
<keyword evidence="1" id="KW-0479">Metal-binding</keyword>
<reference evidence="8 9" key="1">
    <citation type="submission" date="2024-02" db="EMBL/GenBank/DDBJ databases">
        <authorList>
            <person name="Chen Y."/>
            <person name="Shah S."/>
            <person name="Dougan E. K."/>
            <person name="Thang M."/>
            <person name="Chan C."/>
        </authorList>
    </citation>
    <scope>NUCLEOTIDE SEQUENCE [LARGE SCALE GENOMIC DNA]</scope>
</reference>
<dbReference type="Pfam" id="PF06839">
    <property type="entry name" value="Zn_ribbon_GRF"/>
    <property type="match status" value="1"/>
</dbReference>
<evidence type="ECO:0000256" key="4">
    <source>
        <dbReference type="PROSITE-ProRule" id="PRU00047"/>
    </source>
</evidence>
<feature type="region of interest" description="Disordered" evidence="5">
    <location>
        <begin position="897"/>
        <end position="933"/>
    </location>
</feature>
<keyword evidence="9" id="KW-1185">Reference proteome</keyword>
<feature type="compositionally biased region" description="Low complexity" evidence="5">
    <location>
        <begin position="15"/>
        <end position="24"/>
    </location>
</feature>
<evidence type="ECO:0000256" key="5">
    <source>
        <dbReference type="SAM" id="MobiDB-lite"/>
    </source>
</evidence>
<feature type="compositionally biased region" description="Basic and acidic residues" evidence="5">
    <location>
        <begin position="1"/>
        <end position="14"/>
    </location>
</feature>
<evidence type="ECO:0000256" key="3">
    <source>
        <dbReference type="ARBA" id="ARBA00022833"/>
    </source>
</evidence>
<dbReference type="PROSITE" id="PS50158">
    <property type="entry name" value="ZF_CCHC"/>
    <property type="match status" value="1"/>
</dbReference>
<protein>
    <submittedName>
        <fullName evidence="8">Glucarate transporter</fullName>
    </submittedName>
</protein>
<dbReference type="PROSITE" id="PS51999">
    <property type="entry name" value="ZF_GRF"/>
    <property type="match status" value="1"/>
</dbReference>
<evidence type="ECO:0000259" key="7">
    <source>
        <dbReference type="PROSITE" id="PS51999"/>
    </source>
</evidence>
<dbReference type="EMBL" id="CAXAMM010042128">
    <property type="protein sequence ID" value="CAK9103120.1"/>
    <property type="molecule type" value="Genomic_DNA"/>
</dbReference>
<evidence type="ECO:0000259" key="6">
    <source>
        <dbReference type="PROSITE" id="PS50158"/>
    </source>
</evidence>
<keyword evidence="3" id="KW-0862">Zinc</keyword>
<dbReference type="Pfam" id="PF00098">
    <property type="entry name" value="zf-CCHC"/>
    <property type="match status" value="1"/>
</dbReference>
<dbReference type="Proteomes" id="UP001642464">
    <property type="component" value="Unassembled WGS sequence"/>
</dbReference>
<keyword evidence="2 4" id="KW-0863">Zinc-finger</keyword>